<feature type="domain" description="Large ribosomal subunit protein bL25 L25" evidence="7">
    <location>
        <begin position="11"/>
        <end position="92"/>
    </location>
</feature>
<evidence type="ECO:0000313" key="9">
    <source>
        <dbReference type="EMBL" id="HGE78412.1"/>
    </source>
</evidence>
<accession>A0A7V3RHQ0</accession>
<protein>
    <recommendedName>
        <fullName evidence="5">Large ribosomal subunit protein bL25</fullName>
    </recommendedName>
    <alternativeName>
        <fullName evidence="5">General stress protein CTC</fullName>
    </alternativeName>
</protein>
<sequence>MKIELMAYTYEREKKGDVKRLRRDGKIPGILYGHKEENKRIYVIEKEFKKVLDVLKKEFVSIDLKIGDRVYPSLIKSIQQNPIDGKILHVDFQHISKKEKIKATIPIHLVGEAPGVKKGGLLDQHLYELTVRCLPDYMPSHIDVDISKLDVGKTIHLKDLQIPNIEFELKPDTPIISILAPRVEKAAPQPAPGAGEVKEEAKEEKPKEEKPAKEAQKEK</sequence>
<comment type="similarity">
    <text evidence="5">Belongs to the bacterial ribosomal protein bL25 family. CTC subfamily.</text>
</comment>
<feature type="domain" description="Large ribosomal subunit protein bL25 beta" evidence="8">
    <location>
        <begin position="100"/>
        <end position="182"/>
    </location>
</feature>
<evidence type="ECO:0000259" key="7">
    <source>
        <dbReference type="Pfam" id="PF01386"/>
    </source>
</evidence>
<dbReference type="Pfam" id="PF01386">
    <property type="entry name" value="Ribosomal_L25p"/>
    <property type="match status" value="1"/>
</dbReference>
<keyword evidence="4 5" id="KW-0687">Ribonucleoprotein</keyword>
<organism evidence="9">
    <name type="scientific">candidate division WOR-3 bacterium</name>
    <dbReference type="NCBI Taxonomy" id="2052148"/>
    <lineage>
        <taxon>Bacteria</taxon>
        <taxon>Bacteria division WOR-3</taxon>
    </lineage>
</organism>
<dbReference type="InterPro" id="IPR020930">
    <property type="entry name" value="Ribosomal_uL5_bac-type"/>
</dbReference>
<dbReference type="HAMAP" id="MF_01334">
    <property type="entry name" value="Ribosomal_bL25_CTC"/>
    <property type="match status" value="1"/>
</dbReference>
<dbReference type="EMBL" id="DTOZ01000141">
    <property type="protein sequence ID" value="HGE78412.1"/>
    <property type="molecule type" value="Genomic_DNA"/>
</dbReference>
<proteinExistence type="inferred from homology"/>
<evidence type="ECO:0000256" key="2">
    <source>
        <dbReference type="ARBA" id="ARBA00022884"/>
    </source>
</evidence>
<dbReference type="GO" id="GO:0008097">
    <property type="term" value="F:5S rRNA binding"/>
    <property type="evidence" value="ECO:0007669"/>
    <property type="project" value="InterPro"/>
</dbReference>
<dbReference type="Pfam" id="PF14693">
    <property type="entry name" value="Ribosomal_TL5_C"/>
    <property type="match status" value="1"/>
</dbReference>
<evidence type="ECO:0000256" key="6">
    <source>
        <dbReference type="SAM" id="MobiDB-lite"/>
    </source>
</evidence>
<name>A0A7V3RHQ0_UNCW3</name>
<reference evidence="9" key="1">
    <citation type="journal article" date="2020" name="mSystems">
        <title>Genome- and Community-Level Interaction Insights into Carbon Utilization and Element Cycling Functions of Hydrothermarchaeota in Hydrothermal Sediment.</title>
        <authorList>
            <person name="Zhou Z."/>
            <person name="Liu Y."/>
            <person name="Xu W."/>
            <person name="Pan J."/>
            <person name="Luo Z.H."/>
            <person name="Li M."/>
        </authorList>
    </citation>
    <scope>NUCLEOTIDE SEQUENCE [LARGE SCALE GENOMIC DNA]</scope>
    <source>
        <strain evidence="9">SpSt-961</strain>
    </source>
</reference>
<dbReference type="PANTHER" id="PTHR33284">
    <property type="entry name" value="RIBOSOMAL PROTEIN L25/GLN-TRNA SYNTHETASE, ANTI-CODON-BINDING DOMAIN-CONTAINING PROTEIN"/>
    <property type="match status" value="1"/>
</dbReference>
<feature type="compositionally biased region" description="Basic and acidic residues" evidence="6">
    <location>
        <begin position="196"/>
        <end position="219"/>
    </location>
</feature>
<dbReference type="InterPro" id="IPR020056">
    <property type="entry name" value="Rbsml_bL25/Gln-tRNA_synth_N"/>
</dbReference>
<dbReference type="SUPFAM" id="SSF50715">
    <property type="entry name" value="Ribosomal protein L25-like"/>
    <property type="match status" value="1"/>
</dbReference>
<dbReference type="CDD" id="cd00495">
    <property type="entry name" value="Ribosomal_L25_TL5_CTC"/>
    <property type="match status" value="1"/>
</dbReference>
<evidence type="ECO:0000256" key="1">
    <source>
        <dbReference type="ARBA" id="ARBA00022730"/>
    </source>
</evidence>
<keyword evidence="2 5" id="KW-0694">RNA-binding</keyword>
<feature type="region of interest" description="Disordered" evidence="6">
    <location>
        <begin position="181"/>
        <end position="219"/>
    </location>
</feature>
<evidence type="ECO:0000259" key="8">
    <source>
        <dbReference type="Pfam" id="PF14693"/>
    </source>
</evidence>
<dbReference type="Gene3D" id="2.170.120.20">
    <property type="entry name" value="Ribosomal protein L25, beta domain"/>
    <property type="match status" value="1"/>
</dbReference>
<gene>
    <name evidence="5" type="primary">rplY</name>
    <name evidence="5" type="synonym">ctc</name>
    <name evidence="9" type="ORF">ENX68_05375</name>
</gene>
<keyword evidence="1 5" id="KW-0699">rRNA-binding</keyword>
<evidence type="ECO:0000256" key="4">
    <source>
        <dbReference type="ARBA" id="ARBA00023274"/>
    </source>
</evidence>
<dbReference type="NCBIfam" id="TIGR00731">
    <property type="entry name" value="bL25_bact_ctc"/>
    <property type="match status" value="1"/>
</dbReference>
<dbReference type="InterPro" id="IPR029751">
    <property type="entry name" value="Ribosomal_L25_dom"/>
</dbReference>
<dbReference type="GO" id="GO:0022625">
    <property type="term" value="C:cytosolic large ribosomal subunit"/>
    <property type="evidence" value="ECO:0007669"/>
    <property type="project" value="TreeGrafter"/>
</dbReference>
<comment type="caution">
    <text evidence="9">The sequence shown here is derived from an EMBL/GenBank/DDBJ whole genome shotgun (WGS) entry which is preliminary data.</text>
</comment>
<dbReference type="InterPro" id="IPR011035">
    <property type="entry name" value="Ribosomal_bL25/Gln-tRNA_synth"/>
</dbReference>
<dbReference type="Gene3D" id="2.40.240.10">
    <property type="entry name" value="Ribosomal Protein L25, Chain P"/>
    <property type="match status" value="1"/>
</dbReference>
<comment type="subunit">
    <text evidence="5">Part of the 50S ribosomal subunit; part of the 5S rRNA/L5/L18/L25 subcomplex. Contacts the 5S rRNA. Binds to the 5S rRNA independently of L5 and L18.</text>
</comment>
<dbReference type="InterPro" id="IPR037121">
    <property type="entry name" value="Ribosomal_bL25_C"/>
</dbReference>
<dbReference type="GO" id="GO:0003735">
    <property type="term" value="F:structural constituent of ribosome"/>
    <property type="evidence" value="ECO:0007669"/>
    <property type="project" value="InterPro"/>
</dbReference>
<comment type="function">
    <text evidence="5">This is one of the proteins that binds to the 5S RNA in the ribosome where it forms part of the central protuberance.</text>
</comment>
<keyword evidence="3 5" id="KW-0689">Ribosomal protein</keyword>
<evidence type="ECO:0000256" key="3">
    <source>
        <dbReference type="ARBA" id="ARBA00022980"/>
    </source>
</evidence>
<evidence type="ECO:0000256" key="5">
    <source>
        <dbReference type="HAMAP-Rule" id="MF_01334"/>
    </source>
</evidence>
<dbReference type="PANTHER" id="PTHR33284:SF1">
    <property type="entry name" value="RIBOSOMAL PROTEIN L25_GLN-TRNA SYNTHETASE, ANTI-CODON-BINDING DOMAIN-CONTAINING PROTEIN"/>
    <property type="match status" value="1"/>
</dbReference>
<dbReference type="AlphaFoldDB" id="A0A7V3RHQ0"/>
<dbReference type="InterPro" id="IPR020057">
    <property type="entry name" value="Ribosomal_bL25_b-dom"/>
</dbReference>
<dbReference type="GO" id="GO:0006412">
    <property type="term" value="P:translation"/>
    <property type="evidence" value="ECO:0007669"/>
    <property type="project" value="UniProtKB-UniRule"/>
</dbReference>
<dbReference type="InterPro" id="IPR001021">
    <property type="entry name" value="Ribosomal_bL25_long"/>
</dbReference>